<dbReference type="Proteomes" id="UP000237481">
    <property type="component" value="Unassembled WGS sequence"/>
</dbReference>
<dbReference type="InterPro" id="IPR029021">
    <property type="entry name" value="Prot-tyrosine_phosphatase-like"/>
</dbReference>
<feature type="region of interest" description="Disordered" evidence="3">
    <location>
        <begin position="326"/>
        <end position="374"/>
    </location>
</feature>
<organism evidence="6 7">
    <name type="scientific">Tolypocladium paradoxum</name>
    <dbReference type="NCBI Taxonomy" id="94208"/>
    <lineage>
        <taxon>Eukaryota</taxon>
        <taxon>Fungi</taxon>
        <taxon>Dikarya</taxon>
        <taxon>Ascomycota</taxon>
        <taxon>Pezizomycotina</taxon>
        <taxon>Sordariomycetes</taxon>
        <taxon>Hypocreomycetidae</taxon>
        <taxon>Hypocreales</taxon>
        <taxon>Ophiocordycipitaceae</taxon>
        <taxon>Tolypocladium</taxon>
    </lineage>
</organism>
<dbReference type="InterPro" id="IPR029023">
    <property type="entry name" value="Tensin_phosphatase"/>
</dbReference>
<dbReference type="EMBL" id="PKSG01000213">
    <property type="protein sequence ID" value="POR37714.1"/>
    <property type="molecule type" value="Genomic_DNA"/>
</dbReference>
<comment type="caution">
    <text evidence="6">The sequence shown here is derived from an EMBL/GenBank/DDBJ whole genome shotgun (WGS) entry which is preliminary data.</text>
</comment>
<dbReference type="GO" id="GO:0042995">
    <property type="term" value="C:cell projection"/>
    <property type="evidence" value="ECO:0007669"/>
    <property type="project" value="TreeGrafter"/>
</dbReference>
<feature type="region of interest" description="Disordered" evidence="3">
    <location>
        <begin position="108"/>
        <end position="140"/>
    </location>
</feature>
<dbReference type="GO" id="GO:0005829">
    <property type="term" value="C:cytosol"/>
    <property type="evidence" value="ECO:0007669"/>
    <property type="project" value="TreeGrafter"/>
</dbReference>
<dbReference type="InterPro" id="IPR000340">
    <property type="entry name" value="Dual-sp_phosphatase_cat-dom"/>
</dbReference>
<evidence type="ECO:0000313" key="7">
    <source>
        <dbReference type="Proteomes" id="UP000237481"/>
    </source>
</evidence>
<accession>A0A2S4L5J4</accession>
<keyword evidence="7" id="KW-1185">Reference proteome</keyword>
<dbReference type="GO" id="GO:0043491">
    <property type="term" value="P:phosphatidylinositol 3-kinase/protein kinase B signal transduction"/>
    <property type="evidence" value="ECO:0007669"/>
    <property type="project" value="TreeGrafter"/>
</dbReference>
<reference evidence="6 7" key="1">
    <citation type="submission" date="2018-01" db="EMBL/GenBank/DDBJ databases">
        <title>Harnessing the power of phylogenomics to disentangle the directionality and signatures of interkingdom host jumping in the parasitic fungal genus Tolypocladium.</title>
        <authorList>
            <person name="Quandt C.A."/>
            <person name="Patterson W."/>
            <person name="Spatafora J.W."/>
        </authorList>
    </citation>
    <scope>NUCLEOTIDE SEQUENCE [LARGE SCALE GENOMIC DNA]</scope>
    <source>
        <strain evidence="6 7">NRBC 100945</strain>
    </source>
</reference>
<dbReference type="PANTHER" id="PTHR12305">
    <property type="entry name" value="PHOSPHATASE WITH HOMOLOGY TO TENSIN"/>
    <property type="match status" value="1"/>
</dbReference>
<dbReference type="GO" id="GO:0005886">
    <property type="term" value="C:plasma membrane"/>
    <property type="evidence" value="ECO:0007669"/>
    <property type="project" value="TreeGrafter"/>
</dbReference>
<dbReference type="InterPro" id="IPR016130">
    <property type="entry name" value="Tyr_Pase_AS"/>
</dbReference>
<dbReference type="GO" id="GO:0005634">
    <property type="term" value="C:nucleus"/>
    <property type="evidence" value="ECO:0007669"/>
    <property type="project" value="TreeGrafter"/>
</dbReference>
<dbReference type="STRING" id="94208.A0A2S4L5J4"/>
<dbReference type="PROSITE" id="PS50056">
    <property type="entry name" value="TYR_PHOSPHATASE_2"/>
    <property type="match status" value="1"/>
</dbReference>
<evidence type="ECO:0000256" key="2">
    <source>
        <dbReference type="ARBA" id="ARBA00022801"/>
    </source>
</evidence>
<dbReference type="GO" id="GO:0016314">
    <property type="term" value="F:phosphatidylinositol-3,4,5-trisphosphate 3-phosphatase activity"/>
    <property type="evidence" value="ECO:0007669"/>
    <property type="project" value="UniProtKB-EC"/>
</dbReference>
<keyword evidence="2" id="KW-0378">Hydrolase</keyword>
<evidence type="ECO:0000259" key="5">
    <source>
        <dbReference type="PROSITE" id="PS51181"/>
    </source>
</evidence>
<dbReference type="Pfam" id="PF00782">
    <property type="entry name" value="DSPc"/>
    <property type="match status" value="1"/>
</dbReference>
<evidence type="ECO:0000313" key="6">
    <source>
        <dbReference type="EMBL" id="POR37714.1"/>
    </source>
</evidence>
<name>A0A2S4L5J4_9HYPO</name>
<dbReference type="CDD" id="cd14497">
    <property type="entry name" value="PTP_PTEN-like"/>
    <property type="match status" value="1"/>
</dbReference>
<sequence length="465" mass="50310">MSPQQPCTTLRHGEPLLTTTCPRRRSGPSQTYPQRAYRNPLDQLVAFLDAKHGQDWAIWEFRAEGTGYPDDAVYGRIRHYPWPDHHPPPFRLVPMIMASMRNWLRGGDLDGGGVAEQGQPVSPKDAGPEDGAPRSAPSRNRVVVVHCKAGKGRSGTAACSYLIAEEGWKADDALARFTQRRMRPKFGAGVSIPSQLRWVGYVDRWTRHGKKYVDRPVEILEIHVWGLRNGVKVDVEGFVEDGRRIQLLHTFTKKERVVVEGGVPTGGGFGEMMWELAGYPAAAADRVPDGVALADAADEADATAPGPTPHGEKKLDALKRRGTDLIQRVSVQGVRPSPDKPRTKAGADASASATDSSSSDLGASAPDEAEPGGMAVILRPGAPIRVPTSDVNVSVERRNKTHKSMGLTMVSAVAHVWFNAFFDGEGPERAGRALDSGVFGVAWDAMDGIKGSSRKGARALDRLAV</sequence>
<dbReference type="GO" id="GO:0046856">
    <property type="term" value="P:phosphatidylinositol dephosphorylation"/>
    <property type="evidence" value="ECO:0007669"/>
    <property type="project" value="TreeGrafter"/>
</dbReference>
<evidence type="ECO:0000256" key="3">
    <source>
        <dbReference type="SAM" id="MobiDB-lite"/>
    </source>
</evidence>
<feature type="domain" description="Tyrosine specific protein phosphatases" evidence="4">
    <location>
        <begin position="129"/>
        <end position="181"/>
    </location>
</feature>
<dbReference type="OrthoDB" id="16692at2759"/>
<dbReference type="InterPro" id="IPR051281">
    <property type="entry name" value="Dual-spec_lipid-protein_phosph"/>
</dbReference>
<dbReference type="InterPro" id="IPR000387">
    <property type="entry name" value="Tyr_Pase_dom"/>
</dbReference>
<dbReference type="GO" id="GO:0004725">
    <property type="term" value="F:protein tyrosine phosphatase activity"/>
    <property type="evidence" value="ECO:0007669"/>
    <property type="project" value="TreeGrafter"/>
</dbReference>
<dbReference type="Gene3D" id="3.90.190.10">
    <property type="entry name" value="Protein tyrosine phosphatase superfamily"/>
    <property type="match status" value="1"/>
</dbReference>
<dbReference type="PANTHER" id="PTHR12305:SF81">
    <property type="entry name" value="PHOSPHATIDYLINOSITOL 3,4,5-TRISPHOSPHATE 3-PHOSPHATASE AND DUAL-SPECIFICITY PROTEIN PHOSPHATASE PTEN"/>
    <property type="match status" value="1"/>
</dbReference>
<dbReference type="GO" id="GO:0051896">
    <property type="term" value="P:regulation of phosphatidylinositol 3-kinase/protein kinase B signal transduction"/>
    <property type="evidence" value="ECO:0007669"/>
    <property type="project" value="TreeGrafter"/>
</dbReference>
<evidence type="ECO:0000259" key="4">
    <source>
        <dbReference type="PROSITE" id="PS50056"/>
    </source>
</evidence>
<dbReference type="PROSITE" id="PS00383">
    <property type="entry name" value="TYR_PHOSPHATASE_1"/>
    <property type="match status" value="1"/>
</dbReference>
<proteinExistence type="predicted"/>
<protein>
    <recommendedName>
        <fullName evidence="1">phosphatidylinositol-3,4,5-trisphosphate 3-phosphatase</fullName>
        <ecNumber evidence="1">3.1.3.67</ecNumber>
    </recommendedName>
</protein>
<feature type="non-terminal residue" evidence="6">
    <location>
        <position position="465"/>
    </location>
</feature>
<dbReference type="EC" id="3.1.3.67" evidence="1"/>
<dbReference type="AlphaFoldDB" id="A0A2S4L5J4"/>
<feature type="domain" description="Phosphatase tensin-type" evidence="5">
    <location>
        <begin position="26"/>
        <end position="209"/>
    </location>
</feature>
<feature type="compositionally biased region" description="Low complexity" evidence="3">
    <location>
        <begin position="346"/>
        <end position="365"/>
    </location>
</feature>
<gene>
    <name evidence="6" type="ORF">TPAR_02095</name>
</gene>
<evidence type="ECO:0000256" key="1">
    <source>
        <dbReference type="ARBA" id="ARBA00013015"/>
    </source>
</evidence>
<dbReference type="PROSITE" id="PS51181">
    <property type="entry name" value="PPASE_TENSIN"/>
    <property type="match status" value="1"/>
</dbReference>
<dbReference type="SUPFAM" id="SSF52799">
    <property type="entry name" value="(Phosphotyrosine protein) phosphatases II"/>
    <property type="match status" value="1"/>
</dbReference>